<dbReference type="EMBL" id="QTSX02001609">
    <property type="protein sequence ID" value="KAJ9080060.1"/>
    <property type="molecule type" value="Genomic_DNA"/>
</dbReference>
<accession>A0ACC2TZV1</accession>
<proteinExistence type="predicted"/>
<dbReference type="Proteomes" id="UP001165960">
    <property type="component" value="Unassembled WGS sequence"/>
</dbReference>
<name>A0ACC2TZV1_9FUNG</name>
<organism evidence="1 2">
    <name type="scientific">Entomophthora muscae</name>
    <dbReference type="NCBI Taxonomy" id="34485"/>
    <lineage>
        <taxon>Eukaryota</taxon>
        <taxon>Fungi</taxon>
        <taxon>Fungi incertae sedis</taxon>
        <taxon>Zoopagomycota</taxon>
        <taxon>Entomophthoromycotina</taxon>
        <taxon>Entomophthoromycetes</taxon>
        <taxon>Entomophthorales</taxon>
        <taxon>Entomophthoraceae</taxon>
        <taxon>Entomophthora</taxon>
    </lineage>
</organism>
<gene>
    <name evidence="1" type="ORF">DSO57_1029062</name>
</gene>
<comment type="caution">
    <text evidence="1">The sequence shown here is derived from an EMBL/GenBank/DDBJ whole genome shotgun (WGS) entry which is preliminary data.</text>
</comment>
<evidence type="ECO:0000313" key="1">
    <source>
        <dbReference type="EMBL" id="KAJ9080060.1"/>
    </source>
</evidence>
<keyword evidence="2" id="KW-1185">Reference proteome</keyword>
<evidence type="ECO:0000313" key="2">
    <source>
        <dbReference type="Proteomes" id="UP001165960"/>
    </source>
</evidence>
<sequence length="165" mass="18028">MTYMGKVYTYVRNIPDINQMLTERKIWGKIAETPIQGTKFDKEFPHLLGKNKNKIEEKPDLSGRWTNLSSGQAPAATAQTPATPASIPAASQAPAAHLLACPAACPQPTRSLPGPQLAGCHPPTWAPGLTLQPIRNSPGVQPIKKIPENKGKFRSQNFPSRRTRK</sequence>
<protein>
    <submittedName>
        <fullName evidence="1">Uncharacterized protein</fullName>
    </submittedName>
</protein>
<reference evidence="1" key="1">
    <citation type="submission" date="2022-04" db="EMBL/GenBank/DDBJ databases">
        <title>Genome of the entomopathogenic fungus Entomophthora muscae.</title>
        <authorList>
            <person name="Elya C."/>
            <person name="Lovett B.R."/>
            <person name="Lee E."/>
            <person name="Macias A.M."/>
            <person name="Hajek A.E."/>
            <person name="De Bivort B.L."/>
            <person name="Kasson M.T."/>
            <person name="De Fine Licht H.H."/>
            <person name="Stajich J.E."/>
        </authorList>
    </citation>
    <scope>NUCLEOTIDE SEQUENCE</scope>
    <source>
        <strain evidence="1">Berkeley</strain>
    </source>
</reference>